<evidence type="ECO:0000313" key="2">
    <source>
        <dbReference type="Proteomes" id="UP000649617"/>
    </source>
</evidence>
<name>A0A812JQT0_SYMPI</name>
<comment type="caution">
    <text evidence="1">The sequence shown here is derived from an EMBL/GenBank/DDBJ whole genome shotgun (WGS) entry which is preliminary data.</text>
</comment>
<keyword evidence="2" id="KW-1185">Reference proteome</keyword>
<evidence type="ECO:0000313" key="1">
    <source>
        <dbReference type="EMBL" id="CAE7211942.1"/>
    </source>
</evidence>
<protein>
    <submittedName>
        <fullName evidence="1">Uncharacterized protein</fullName>
    </submittedName>
</protein>
<reference evidence="1" key="1">
    <citation type="submission" date="2021-02" db="EMBL/GenBank/DDBJ databases">
        <authorList>
            <person name="Dougan E. K."/>
            <person name="Rhodes N."/>
            <person name="Thang M."/>
            <person name="Chan C."/>
        </authorList>
    </citation>
    <scope>NUCLEOTIDE SEQUENCE</scope>
</reference>
<feature type="non-terminal residue" evidence="1">
    <location>
        <position position="53"/>
    </location>
</feature>
<dbReference type="EMBL" id="CAJNIZ010002558">
    <property type="protein sequence ID" value="CAE7211942.1"/>
    <property type="molecule type" value="Genomic_DNA"/>
</dbReference>
<sequence length="53" mass="5474">VLAPSNLLKQWVDEIQKFTGGHGADGAAAGLKVLEIGTATQLKALTVDKISKA</sequence>
<gene>
    <name evidence="1" type="ORF">SPIL2461_LOCUS2359</name>
</gene>
<proteinExistence type="predicted"/>
<dbReference type="AlphaFoldDB" id="A0A812JQT0"/>
<feature type="non-terminal residue" evidence="1">
    <location>
        <position position="1"/>
    </location>
</feature>
<organism evidence="1 2">
    <name type="scientific">Symbiodinium pilosum</name>
    <name type="common">Dinoflagellate</name>
    <dbReference type="NCBI Taxonomy" id="2952"/>
    <lineage>
        <taxon>Eukaryota</taxon>
        <taxon>Sar</taxon>
        <taxon>Alveolata</taxon>
        <taxon>Dinophyceae</taxon>
        <taxon>Suessiales</taxon>
        <taxon>Symbiodiniaceae</taxon>
        <taxon>Symbiodinium</taxon>
    </lineage>
</organism>
<accession>A0A812JQT0</accession>
<dbReference type="Proteomes" id="UP000649617">
    <property type="component" value="Unassembled WGS sequence"/>
</dbReference>